<dbReference type="InterPro" id="IPR052157">
    <property type="entry name" value="BCAA_transport_permease"/>
</dbReference>
<dbReference type="HOGENOM" id="CLU_039929_3_0_7"/>
<dbReference type="EMBL" id="CP006585">
    <property type="protein sequence ID" value="AGW14378.1"/>
    <property type="molecule type" value="Genomic_DNA"/>
</dbReference>
<reference evidence="12" key="2">
    <citation type="submission" date="2013-07" db="EMBL/GenBank/DDBJ databases">
        <authorList>
            <person name="Morais-Silva F.O."/>
            <person name="Rezende A.M."/>
            <person name="Pimentel C."/>
            <person name="Resende D.M."/>
            <person name="Santos C.I."/>
            <person name="Clemente C."/>
            <person name="de Oliveira L.M."/>
            <person name="da Silva S.M."/>
            <person name="Costa D.A."/>
            <person name="Varela-Raposo A."/>
            <person name="Horacio E.C.A."/>
            <person name="Matos M."/>
            <person name="Flores O."/>
            <person name="Ruiz J.C."/>
            <person name="Rodrigues-Pousada C."/>
        </authorList>
    </citation>
    <scope>NUCLEOTIDE SEQUENCE [LARGE SCALE GENOMIC DNA]</scope>
    <source>
        <strain evidence="12">ATCC 19364 / DSM 1382 / NCIMB 9332 / VKM B-1759</strain>
    </source>
</reference>
<dbReference type="GO" id="GO:0005886">
    <property type="term" value="C:plasma membrane"/>
    <property type="evidence" value="ECO:0007669"/>
    <property type="project" value="UniProtKB-SubCell"/>
</dbReference>
<comment type="subcellular location">
    <subcellularLocation>
        <location evidence="1">Cell membrane</location>
        <topology evidence="1">Multi-pass membrane protein</topology>
    </subcellularLocation>
</comment>
<dbReference type="eggNOG" id="COG0559">
    <property type="taxonomic scope" value="Bacteria"/>
</dbReference>
<dbReference type="RefSeq" id="WP_021761391.1">
    <property type="nucleotide sequence ID" value="NC_022444.1"/>
</dbReference>
<evidence type="ECO:0000256" key="3">
    <source>
        <dbReference type="ARBA" id="ARBA00022475"/>
    </source>
</evidence>
<feature type="transmembrane region" description="Helical" evidence="10">
    <location>
        <begin position="284"/>
        <end position="302"/>
    </location>
</feature>
<feature type="transmembrane region" description="Helical" evidence="10">
    <location>
        <begin position="44"/>
        <end position="64"/>
    </location>
</feature>
<keyword evidence="6" id="KW-0029">Amino-acid transport</keyword>
<feature type="transmembrane region" description="Helical" evidence="10">
    <location>
        <begin position="159"/>
        <end position="177"/>
    </location>
</feature>
<dbReference type="GO" id="GO:1903806">
    <property type="term" value="P:L-isoleucine import across plasma membrane"/>
    <property type="evidence" value="ECO:0007669"/>
    <property type="project" value="TreeGrafter"/>
</dbReference>
<evidence type="ECO:0000256" key="9">
    <source>
        <dbReference type="ARBA" id="ARBA00037998"/>
    </source>
</evidence>
<feature type="transmembrane region" description="Helical" evidence="10">
    <location>
        <begin position="76"/>
        <end position="97"/>
    </location>
</feature>
<keyword evidence="3" id="KW-1003">Cell membrane</keyword>
<dbReference type="GO" id="GO:0042941">
    <property type="term" value="P:D-alanine transmembrane transport"/>
    <property type="evidence" value="ECO:0007669"/>
    <property type="project" value="TreeGrafter"/>
</dbReference>
<name>T2GDJ1_MEGG1</name>
<dbReference type="GO" id="GO:0015188">
    <property type="term" value="F:L-isoleucine transmembrane transporter activity"/>
    <property type="evidence" value="ECO:0007669"/>
    <property type="project" value="TreeGrafter"/>
</dbReference>
<dbReference type="Proteomes" id="UP000016587">
    <property type="component" value="Chromosome"/>
</dbReference>
<evidence type="ECO:0000256" key="5">
    <source>
        <dbReference type="ARBA" id="ARBA00022692"/>
    </source>
</evidence>
<evidence type="ECO:0000256" key="8">
    <source>
        <dbReference type="ARBA" id="ARBA00023136"/>
    </source>
</evidence>
<evidence type="ECO:0000256" key="6">
    <source>
        <dbReference type="ARBA" id="ARBA00022970"/>
    </source>
</evidence>
<evidence type="ECO:0000256" key="1">
    <source>
        <dbReference type="ARBA" id="ARBA00004651"/>
    </source>
</evidence>
<dbReference type="KEGG" id="dgg:DGI_2647"/>
<dbReference type="PANTHER" id="PTHR11795">
    <property type="entry name" value="BRANCHED-CHAIN AMINO ACID TRANSPORT SYSTEM PERMEASE PROTEIN LIVH"/>
    <property type="match status" value="1"/>
</dbReference>
<dbReference type="InterPro" id="IPR001851">
    <property type="entry name" value="ABC_transp_permease"/>
</dbReference>
<dbReference type="PATRIC" id="fig|1121448.10.peg.2600"/>
<dbReference type="PANTHER" id="PTHR11795:SF371">
    <property type="entry name" value="HIGH-AFFINITY BRANCHED-CHAIN AMINO ACID TRANSPORT SYSTEM PERMEASE PROTEIN LIVH"/>
    <property type="match status" value="1"/>
</dbReference>
<dbReference type="OrthoDB" id="9807115at2"/>
<dbReference type="Pfam" id="PF02653">
    <property type="entry name" value="BPD_transp_2"/>
    <property type="match status" value="1"/>
</dbReference>
<evidence type="ECO:0000256" key="10">
    <source>
        <dbReference type="SAM" id="Phobius"/>
    </source>
</evidence>
<keyword evidence="4" id="KW-0997">Cell inner membrane</keyword>
<dbReference type="GO" id="GO:0005304">
    <property type="term" value="F:L-valine transmembrane transporter activity"/>
    <property type="evidence" value="ECO:0007669"/>
    <property type="project" value="TreeGrafter"/>
</dbReference>
<dbReference type="GO" id="GO:0015192">
    <property type="term" value="F:L-phenylalanine transmembrane transporter activity"/>
    <property type="evidence" value="ECO:0007669"/>
    <property type="project" value="TreeGrafter"/>
</dbReference>
<keyword evidence="12" id="KW-1185">Reference proteome</keyword>
<evidence type="ECO:0000313" key="12">
    <source>
        <dbReference type="Proteomes" id="UP000016587"/>
    </source>
</evidence>
<keyword evidence="7 10" id="KW-1133">Transmembrane helix</keyword>
<accession>T2GDJ1</accession>
<keyword evidence="5 10" id="KW-0812">Transmembrane</keyword>
<keyword evidence="8 10" id="KW-0472">Membrane</keyword>
<evidence type="ECO:0000256" key="2">
    <source>
        <dbReference type="ARBA" id="ARBA00022448"/>
    </source>
</evidence>
<keyword evidence="2" id="KW-0813">Transport</keyword>
<evidence type="ECO:0000256" key="7">
    <source>
        <dbReference type="ARBA" id="ARBA00022989"/>
    </source>
</evidence>
<proteinExistence type="inferred from homology"/>
<protein>
    <submittedName>
        <fullName evidence="11">Putative high-affinity branched-chain amino acid ABC transporter, permease protein LivH</fullName>
    </submittedName>
</protein>
<organism evidence="11 12">
    <name type="scientific">Megalodesulfovibrio gigas (strain ATCC 19364 / DSM 1382 / NCIMB 9332 / VKM B-1759)</name>
    <name type="common">Desulfovibrio gigas</name>
    <dbReference type="NCBI Taxonomy" id="1121448"/>
    <lineage>
        <taxon>Bacteria</taxon>
        <taxon>Pseudomonadati</taxon>
        <taxon>Thermodesulfobacteriota</taxon>
        <taxon>Desulfovibrionia</taxon>
        <taxon>Desulfovibrionales</taxon>
        <taxon>Desulfovibrionaceae</taxon>
        <taxon>Megalodesulfovibrio</taxon>
    </lineage>
</organism>
<dbReference type="AlphaFoldDB" id="T2GDJ1"/>
<reference evidence="11 12" key="1">
    <citation type="journal article" date="2013" name="J. Bacteriol.">
        <title>Roles of HynAB and Ech, the only two hydrogenases found in the model sulfate reducer Desulfovibrio gigas.</title>
        <authorList>
            <person name="Morais-Silva F.O."/>
            <person name="Santos C.I."/>
            <person name="Rodrigues R."/>
            <person name="Pereira I.A."/>
            <person name="Rodrigues-Pousada C."/>
        </authorList>
    </citation>
    <scope>NUCLEOTIDE SEQUENCE [LARGE SCALE GENOMIC DNA]</scope>
    <source>
        <strain evidence="12">ATCC 19364 / DSM 1382 / NCIMB 9332 / VKM B-1759</strain>
    </source>
</reference>
<dbReference type="GO" id="GO:0015190">
    <property type="term" value="F:L-leucine transmembrane transporter activity"/>
    <property type="evidence" value="ECO:0007669"/>
    <property type="project" value="TreeGrafter"/>
</dbReference>
<comment type="similarity">
    <text evidence="9">Belongs to the binding-protein-dependent transport system permease family. LivHM subfamily.</text>
</comment>
<feature type="transmembrane region" description="Helical" evidence="10">
    <location>
        <begin position="198"/>
        <end position="229"/>
    </location>
</feature>
<feature type="transmembrane region" description="Helical" evidence="10">
    <location>
        <begin position="16"/>
        <end position="37"/>
    </location>
</feature>
<feature type="transmembrane region" description="Helical" evidence="10">
    <location>
        <begin position="259"/>
        <end position="278"/>
    </location>
</feature>
<dbReference type="CDD" id="cd06582">
    <property type="entry name" value="TM_PBP1_LivH_like"/>
    <property type="match status" value="1"/>
</dbReference>
<gene>
    <name evidence="11" type="ORF">DGI_2647</name>
</gene>
<dbReference type="GO" id="GO:0015808">
    <property type="term" value="P:L-alanine transport"/>
    <property type="evidence" value="ECO:0007669"/>
    <property type="project" value="TreeGrafter"/>
</dbReference>
<evidence type="ECO:0000313" key="11">
    <source>
        <dbReference type="EMBL" id="AGW14378.1"/>
    </source>
</evidence>
<feature type="transmembrane region" description="Helical" evidence="10">
    <location>
        <begin position="118"/>
        <end position="139"/>
    </location>
</feature>
<evidence type="ECO:0000256" key="4">
    <source>
        <dbReference type="ARBA" id="ARBA00022519"/>
    </source>
</evidence>
<sequence length="312" mass="33407">MTTTYLLQNCINALQWGSFYALIALGYSMVYSILMLFNFAHGDIFMTGAYIGFGVSTALLWLVTAGPMAGIAVPGWLMLSAVILISMTLTATLGVLVERIGYRPLRGAPRASAAITGLMIGIILETLVLAIVGGQRVLFPSLIQSETYKFAGVVVTNKKIMIVVISLALMAALHFFIHRTRWGMAMRAMAYDFVVAPLMGVPINLIAALTFAIGSALAAAAGILFGLAYPVLDPLMGITFGWKAFVAAILGGRGSIMGACFAGFLLGFIEIFVAMVFPSSLRDLIAYSIVLVILVFRPHGLFGEAYSARLRL</sequence>
<dbReference type="STRING" id="1121448.DGI_2647"/>